<feature type="binding site" description="axial binding residue" evidence="4">
    <location>
        <position position="394"/>
    </location>
    <ligand>
        <name>heme</name>
        <dbReference type="ChEBI" id="CHEBI:30413"/>
    </ligand>
    <ligandPart>
        <name>Fe</name>
        <dbReference type="ChEBI" id="CHEBI:18248"/>
    </ligandPart>
</feature>
<dbReference type="CDD" id="cd11060">
    <property type="entry name" value="CYP57A1-like"/>
    <property type="match status" value="1"/>
</dbReference>
<evidence type="ECO:0000256" key="1">
    <source>
        <dbReference type="ARBA" id="ARBA00022617"/>
    </source>
</evidence>
<dbReference type="eggNOG" id="KOG0156">
    <property type="taxonomic scope" value="Eukaryota"/>
</dbReference>
<evidence type="ECO:0000313" key="6">
    <source>
        <dbReference type="Proteomes" id="UP000014074"/>
    </source>
</evidence>
<dbReference type="KEGG" id="tmn:UCRPA7_4391"/>
<name>R8BLC8_PHAM7</name>
<evidence type="ECO:0000256" key="4">
    <source>
        <dbReference type="PIRSR" id="PIRSR602401-1"/>
    </source>
</evidence>
<proteinExistence type="predicted"/>
<dbReference type="InterPro" id="IPR050121">
    <property type="entry name" value="Cytochrome_P450_monoxygenase"/>
</dbReference>
<gene>
    <name evidence="5" type="ORF">UCRPA7_4391</name>
</gene>
<dbReference type="InterPro" id="IPR002401">
    <property type="entry name" value="Cyt_P450_E_grp-I"/>
</dbReference>
<comment type="cofactor">
    <cofactor evidence="4">
        <name>heme</name>
        <dbReference type="ChEBI" id="CHEBI:30413"/>
    </cofactor>
</comment>
<dbReference type="GO" id="GO:0004497">
    <property type="term" value="F:monooxygenase activity"/>
    <property type="evidence" value="ECO:0007669"/>
    <property type="project" value="InterPro"/>
</dbReference>
<evidence type="ECO:0000256" key="2">
    <source>
        <dbReference type="ARBA" id="ARBA00022723"/>
    </source>
</evidence>
<dbReference type="PRINTS" id="PR00463">
    <property type="entry name" value="EP450I"/>
</dbReference>
<sequence length="448" mass="51082">MVATVHVTGGRMHLDLYDVCQRYGDIVRIGPNELVTSDPRLVKRMLSVRSPYKRAYWYYAMRFDPSRDNVLSMREDAQHNALRAKMAHGYSGKEVENLESCIDGNVRLLIRLIEKYVAENKEFDVGRKAQFFTLDVISNIAFGKAFGFLSSDSDLFKYCQTFEEQMPGIITTTIYPWLVNVLQWPIIKSAMPSDKDPIGFGRIIGIARQVADERYRPDAKVQKDMLGSFIAHGLSREDGESETLLQIIAGSDTTATAVRATMLYVMTNTRVINALRAEMESLGTVTSESIISDAQARTMPYLQAVIKEGLRIHPTVVGLQPKEVPAGGDVWNGVALPAGTDIGICYWGFMRRPEIWGEDAAEFRPERWLDSPPERLREMESTWELVFGHGRWQCLGKNVALMELNKVFVELFRRFDFALVNPTDPWRSFNAGVFIQRDFWIKAYQRDY</sequence>
<dbReference type="Pfam" id="PF00067">
    <property type="entry name" value="p450"/>
    <property type="match status" value="1"/>
</dbReference>
<dbReference type="OrthoDB" id="1470350at2759"/>
<dbReference type="HOGENOM" id="CLU_001570_14_0_1"/>
<dbReference type="GO" id="GO:0016705">
    <property type="term" value="F:oxidoreductase activity, acting on paired donors, with incorporation or reduction of molecular oxygen"/>
    <property type="evidence" value="ECO:0007669"/>
    <property type="project" value="InterPro"/>
</dbReference>
<dbReference type="GO" id="GO:0005506">
    <property type="term" value="F:iron ion binding"/>
    <property type="evidence" value="ECO:0007669"/>
    <property type="project" value="InterPro"/>
</dbReference>
<accession>R8BLC8</accession>
<keyword evidence="2 4" id="KW-0479">Metal-binding</keyword>
<protein>
    <submittedName>
        <fullName evidence="5">Putative cytochrome p450 protein</fullName>
    </submittedName>
</protein>
<dbReference type="Proteomes" id="UP000014074">
    <property type="component" value="Unassembled WGS sequence"/>
</dbReference>
<keyword evidence="6" id="KW-1185">Reference proteome</keyword>
<dbReference type="EMBL" id="KB933107">
    <property type="protein sequence ID" value="EOO00132.1"/>
    <property type="molecule type" value="Genomic_DNA"/>
</dbReference>
<organism evidence="5 6">
    <name type="scientific">Phaeoacremonium minimum (strain UCR-PA7)</name>
    <name type="common">Esca disease fungus</name>
    <name type="synonym">Togninia minima</name>
    <dbReference type="NCBI Taxonomy" id="1286976"/>
    <lineage>
        <taxon>Eukaryota</taxon>
        <taxon>Fungi</taxon>
        <taxon>Dikarya</taxon>
        <taxon>Ascomycota</taxon>
        <taxon>Pezizomycotina</taxon>
        <taxon>Sordariomycetes</taxon>
        <taxon>Sordariomycetidae</taxon>
        <taxon>Togniniales</taxon>
        <taxon>Togniniaceae</taxon>
        <taxon>Phaeoacremonium</taxon>
    </lineage>
</organism>
<keyword evidence="1 4" id="KW-0349">Heme</keyword>
<dbReference type="GeneID" id="19324838"/>
<dbReference type="PRINTS" id="PR00385">
    <property type="entry name" value="P450"/>
</dbReference>
<dbReference type="Gene3D" id="1.10.630.10">
    <property type="entry name" value="Cytochrome P450"/>
    <property type="match status" value="1"/>
</dbReference>
<dbReference type="PANTHER" id="PTHR24305">
    <property type="entry name" value="CYTOCHROME P450"/>
    <property type="match status" value="1"/>
</dbReference>
<dbReference type="PANTHER" id="PTHR24305:SF168">
    <property type="entry name" value="P450, PUTATIVE (EUROFUNG)-RELATED"/>
    <property type="match status" value="1"/>
</dbReference>
<keyword evidence="3 4" id="KW-0408">Iron</keyword>
<dbReference type="InterPro" id="IPR001128">
    <property type="entry name" value="Cyt_P450"/>
</dbReference>
<evidence type="ECO:0000313" key="5">
    <source>
        <dbReference type="EMBL" id="EOO00132.1"/>
    </source>
</evidence>
<dbReference type="RefSeq" id="XP_007915146.1">
    <property type="nucleotide sequence ID" value="XM_007916955.1"/>
</dbReference>
<dbReference type="InterPro" id="IPR036396">
    <property type="entry name" value="Cyt_P450_sf"/>
</dbReference>
<dbReference type="SUPFAM" id="SSF48264">
    <property type="entry name" value="Cytochrome P450"/>
    <property type="match status" value="1"/>
</dbReference>
<evidence type="ECO:0000256" key="3">
    <source>
        <dbReference type="ARBA" id="ARBA00023004"/>
    </source>
</evidence>
<dbReference type="GO" id="GO:0020037">
    <property type="term" value="F:heme binding"/>
    <property type="evidence" value="ECO:0007669"/>
    <property type="project" value="InterPro"/>
</dbReference>
<reference evidence="6" key="1">
    <citation type="journal article" date="2013" name="Genome Announc.">
        <title>Draft genome sequence of the ascomycete Phaeoacremonium aleophilum strain UCR-PA7, a causal agent of the esca disease complex in grapevines.</title>
        <authorList>
            <person name="Blanco-Ulate B."/>
            <person name="Rolshausen P."/>
            <person name="Cantu D."/>
        </authorList>
    </citation>
    <scope>NUCLEOTIDE SEQUENCE [LARGE SCALE GENOMIC DNA]</scope>
    <source>
        <strain evidence="6">UCR-PA7</strain>
    </source>
</reference>
<dbReference type="AlphaFoldDB" id="R8BLC8"/>